<dbReference type="RefSeq" id="WP_278018499.1">
    <property type="nucleotide sequence ID" value="NZ_JARRRY010000018.1"/>
</dbReference>
<comment type="caution">
    <text evidence="3">The sequence shown here is derived from an EMBL/GenBank/DDBJ whole genome shotgun (WGS) entry which is preliminary data.</text>
</comment>
<dbReference type="PROSITE" id="PS50943">
    <property type="entry name" value="HTH_CROC1"/>
    <property type="match status" value="1"/>
</dbReference>
<dbReference type="SUPFAM" id="SSF47413">
    <property type="entry name" value="lambda repressor-like DNA-binding domains"/>
    <property type="match status" value="1"/>
</dbReference>
<dbReference type="SMART" id="SM00530">
    <property type="entry name" value="HTH_XRE"/>
    <property type="match status" value="1"/>
</dbReference>
<name>A0ABT6H2S8_9BACI</name>
<dbReference type="EMBL" id="JARULN010000004">
    <property type="protein sequence ID" value="MDG5753704.1"/>
    <property type="molecule type" value="Genomic_DNA"/>
</dbReference>
<dbReference type="InterPro" id="IPR001387">
    <property type="entry name" value="Cro/C1-type_HTH"/>
</dbReference>
<dbReference type="Gene3D" id="1.10.260.40">
    <property type="entry name" value="lambda repressor-like DNA-binding domains"/>
    <property type="match status" value="1"/>
</dbReference>
<keyword evidence="1" id="KW-0238">DNA-binding</keyword>
<evidence type="ECO:0000313" key="3">
    <source>
        <dbReference type="EMBL" id="MDG5753704.1"/>
    </source>
</evidence>
<proteinExistence type="predicted"/>
<keyword evidence="4" id="KW-1185">Reference proteome</keyword>
<dbReference type="InterPro" id="IPR010982">
    <property type="entry name" value="Lambda_DNA-bd_dom_sf"/>
</dbReference>
<dbReference type="Pfam" id="PF01381">
    <property type="entry name" value="HTH_3"/>
    <property type="match status" value="1"/>
</dbReference>
<sequence>MIIGKNIRRLREQKGITLSELAEQAGVSKSYLSGMERNLKQNPSIHIIEKLSDVLGVDVETIIETKNTYVNNEQIENEWLQFIEELRALPIDREHLREYKVLMEYIRWKVESSRAKVHS</sequence>
<accession>A0ABT6H2S8</accession>
<evidence type="ECO:0000259" key="2">
    <source>
        <dbReference type="PROSITE" id="PS50943"/>
    </source>
</evidence>
<dbReference type="Proteomes" id="UP001218246">
    <property type="component" value="Unassembled WGS sequence"/>
</dbReference>
<dbReference type="PANTHER" id="PTHR46797:SF13">
    <property type="entry name" value="HTH-TYPE TRANSCRIPTIONAL REGULATOR SINR"/>
    <property type="match status" value="1"/>
</dbReference>
<feature type="domain" description="HTH cro/C1-type" evidence="2">
    <location>
        <begin position="7"/>
        <end position="62"/>
    </location>
</feature>
<dbReference type="CDD" id="cd00093">
    <property type="entry name" value="HTH_XRE"/>
    <property type="match status" value="1"/>
</dbReference>
<gene>
    <name evidence="3" type="ORF">P6P90_06930</name>
</gene>
<protein>
    <submittedName>
        <fullName evidence="3">Helix-turn-helix transcriptional regulator</fullName>
    </submittedName>
</protein>
<evidence type="ECO:0000313" key="4">
    <source>
        <dbReference type="Proteomes" id="UP001218246"/>
    </source>
</evidence>
<organism evidence="3 4">
    <name type="scientific">Ectobacillus antri</name>
    <dbReference type="NCBI Taxonomy" id="2486280"/>
    <lineage>
        <taxon>Bacteria</taxon>
        <taxon>Bacillati</taxon>
        <taxon>Bacillota</taxon>
        <taxon>Bacilli</taxon>
        <taxon>Bacillales</taxon>
        <taxon>Bacillaceae</taxon>
        <taxon>Ectobacillus</taxon>
    </lineage>
</organism>
<dbReference type="InterPro" id="IPR050807">
    <property type="entry name" value="TransReg_Diox_bact_type"/>
</dbReference>
<reference evidence="3 4" key="1">
    <citation type="submission" date="2023-04" db="EMBL/GenBank/DDBJ databases">
        <title>Ectobacillus antri isolated from activated sludge.</title>
        <authorList>
            <person name="Yan P."/>
            <person name="Liu X."/>
        </authorList>
    </citation>
    <scope>NUCLEOTIDE SEQUENCE [LARGE SCALE GENOMIC DNA]</scope>
    <source>
        <strain evidence="3 4">C18H</strain>
    </source>
</reference>
<dbReference type="PANTHER" id="PTHR46797">
    <property type="entry name" value="HTH-TYPE TRANSCRIPTIONAL REGULATOR"/>
    <property type="match status" value="1"/>
</dbReference>
<evidence type="ECO:0000256" key="1">
    <source>
        <dbReference type="ARBA" id="ARBA00023125"/>
    </source>
</evidence>